<feature type="compositionally biased region" description="Basic residues" evidence="2">
    <location>
        <begin position="716"/>
        <end position="725"/>
    </location>
</feature>
<feature type="region of interest" description="Disordered" evidence="2">
    <location>
        <begin position="110"/>
        <end position="135"/>
    </location>
</feature>
<keyword evidence="5" id="KW-1185">Reference proteome</keyword>
<feature type="region of interest" description="Disordered" evidence="2">
    <location>
        <begin position="716"/>
        <end position="762"/>
    </location>
</feature>
<feature type="compositionally biased region" description="Low complexity" evidence="2">
    <location>
        <begin position="728"/>
        <end position="762"/>
    </location>
</feature>
<sequence length="1491" mass="165490">MTFSIQHNPYFPMYPHVPYNPTDPVMAQKALALRQGLNPRPPVSHGMELISSLLATYSPNKLPRQDTHTQQKLTYPPLNPLFTPGWFHQALAATLQTGAMQLLRQLPEDLSMPVPSPRSTEISPTMAPKVHGKLPPSSAVAGFKRKPTHLHHDHSQRSDKDRFDSLLYSQPTFYPILKDQVEKAHQSWRTSDVPKPPNTSHAHETGTLVPSLIDGEIIMGFNVWGEKRLCLPHLFRFVLNDVDLKSIDEACTKLQITCTTCSPAQLTLLHSRKILPQAVSSCGLIRKSDAERLTKFIRNRLDAADKSSALGLTCSVSVVKSRCSRADVDVEDGELNLRRSKDSIPKSKNVPASTDMEVSARERKRSGGSSRSDITRQLTTSNEQLCDDDFDGPTSSSESIPVLHECFGRQLGLIHPNLYVETTSKCIECQTCHRLFAPDQFVGHTHTVTEVDNLNHWGFDSSNWRCYLRLYSGRRSRPSRSSPHRLHQQDNSASDDDDPECDTRNSSEQSVVNAQAHRRLEEFKIKFAQPIRLPASLSAALRTVGLCASVAPIPPPAALAEISPPVLDMGVCSRKSSFISPKVQISRESIPPVSGSSTLTTIQPSASSLLATNQPNSTSVPNVMLPQLTLRRLWAPNDGRIKVPPPPRPMVSRDTNVLPKRLHTGPPLLLHSHRVVSQAAADRYDRDFIPNVCLMPPLKSKSGNIPRRYRYCSQSHGKRILHRTRNLSSGSRSRSDSEYSSGSSSSRTRSISMSSTSSSSCSYDRAVKRQCNGLNLFSPTHDTSRRSSTPSSNHSLRVDDDPKALRPHRHKSTSPLKPRSLSLNHRTRIRSHSQHSESAHSDSAVRMYNRQLSKAKRRRCRSWTVPFNPADYLIKRPMRGSSYSEAAVMSSRPPSTRFRKPPEHDKHTTVSKLSRRYKKSDSPSQSYRECMQRQDRALAAAKAAQGAASRICPGLWSRHFTNLNGPNSGLLDLPNARDPQAMGDTESFEQQQLKQSRTHMSNTPVLVTSPTKNSLPTAVLALEAIWADLVRHINEYTAAVESKCDISDARQRLFEQFITMQTCYATHIAALMSENQKLNEKLSALQRQPSVSSINVPAPTVDQTNQMELTSNWNRNVTHSRPDFSNYTPEVENAPVVVDVRQLPSPQTNTSSHPIYPHRSRKEPSRIMAENRSAHFPMRLAQPQTERQSTVGFKDVARTNSFDNSKASSSGCYSSSAVLSTEKYLEVCSENRLTSALNCPISCPSDTTLTSTTIPNICPEGDGLVHERQLIDTHNSSKSDSKRRSTSSSNSSSSGSSCTSNGSSSNSSISLGSLPAKTGKLVKQTEDVYSTADPLDEVKCKQPAEDNRDSVRAFSDNSILHHPLPPKRRALLPPCDDRPRLSVKTHSTIYHAAACATEKFVDDEIVVCIISKLSSIGGVSTIFTVVIRFCLTPESRCSKINVVTVKYPAIKTFRIVLFFALCETFLLSIEATFGYVKSSQCCTHDLIGSFR</sequence>
<dbReference type="PANTHER" id="PTHR10005:SF25">
    <property type="entry name" value="SNO ONCOGENE, ISOFORM B"/>
    <property type="match status" value="1"/>
</dbReference>
<dbReference type="InterPro" id="IPR003380">
    <property type="entry name" value="SKI/SNO/DAC"/>
</dbReference>
<dbReference type="SMART" id="SM01046">
    <property type="entry name" value="c-SKI_SMAD_bind"/>
    <property type="match status" value="1"/>
</dbReference>
<dbReference type="OrthoDB" id="3938623at2759"/>
<feature type="region of interest" description="Disordered" evidence="2">
    <location>
        <begin position="883"/>
        <end position="927"/>
    </location>
</feature>
<feature type="region of interest" description="Disordered" evidence="2">
    <location>
        <begin position="1273"/>
        <end position="1310"/>
    </location>
</feature>
<accession>A0A8S9Z7G0</accession>
<evidence type="ECO:0000313" key="4">
    <source>
        <dbReference type="EMBL" id="KAF7261061.1"/>
    </source>
</evidence>
<protein>
    <recommendedName>
        <fullName evidence="3">c-SKI SMAD4-binding domain-containing protein</fullName>
    </recommendedName>
</protein>
<feature type="compositionally biased region" description="Low complexity" evidence="2">
    <location>
        <begin position="778"/>
        <end position="795"/>
    </location>
</feature>
<dbReference type="SUPFAM" id="SSF46955">
    <property type="entry name" value="Putative DNA-binding domain"/>
    <property type="match status" value="1"/>
</dbReference>
<dbReference type="Proteomes" id="UP000822476">
    <property type="component" value="Unassembled WGS sequence"/>
</dbReference>
<dbReference type="GO" id="GO:0046332">
    <property type="term" value="F:SMAD binding"/>
    <property type="evidence" value="ECO:0007669"/>
    <property type="project" value="InterPro"/>
</dbReference>
<evidence type="ECO:0000259" key="3">
    <source>
        <dbReference type="SMART" id="SM01046"/>
    </source>
</evidence>
<dbReference type="GO" id="GO:0000978">
    <property type="term" value="F:RNA polymerase II cis-regulatory region sequence-specific DNA binding"/>
    <property type="evidence" value="ECO:0007669"/>
    <property type="project" value="TreeGrafter"/>
</dbReference>
<comment type="similarity">
    <text evidence="1">Belongs to the SKI family.</text>
</comment>
<feature type="compositionally biased region" description="Polar residues" evidence="2">
    <location>
        <begin position="504"/>
        <end position="513"/>
    </location>
</feature>
<dbReference type="EMBL" id="JTDE01000502">
    <property type="protein sequence ID" value="KAF7261061.1"/>
    <property type="molecule type" value="Genomic_DNA"/>
</dbReference>
<dbReference type="GO" id="GO:0000981">
    <property type="term" value="F:DNA-binding transcription factor activity, RNA polymerase II-specific"/>
    <property type="evidence" value="ECO:0007669"/>
    <property type="project" value="TreeGrafter"/>
</dbReference>
<dbReference type="CDD" id="cd21074">
    <property type="entry name" value="DHD_Ski_Sno_Dac"/>
    <property type="match status" value="1"/>
</dbReference>
<dbReference type="SUPFAM" id="SSF63763">
    <property type="entry name" value="SAND domain-like"/>
    <property type="match status" value="1"/>
</dbReference>
<dbReference type="Pfam" id="PF02437">
    <property type="entry name" value="Ski_Sno_DHD"/>
    <property type="match status" value="1"/>
</dbReference>
<feature type="compositionally biased region" description="Low complexity" evidence="2">
    <location>
        <begin position="1286"/>
        <end position="1310"/>
    </location>
</feature>
<proteinExistence type="inferred from homology"/>
<dbReference type="InterPro" id="IPR014890">
    <property type="entry name" value="c-SKI_SMAD4-bd_dom"/>
</dbReference>
<feature type="region of interest" description="Disordered" evidence="2">
    <location>
        <begin position="1145"/>
        <end position="1165"/>
    </location>
</feature>
<feature type="region of interest" description="Disordered" evidence="2">
    <location>
        <begin position="474"/>
        <end position="513"/>
    </location>
</feature>
<dbReference type="Pfam" id="PF08782">
    <property type="entry name" value="c-SKI_SMAD_bind"/>
    <property type="match status" value="1"/>
</dbReference>
<organism evidence="4 5">
    <name type="scientific">Paragonimus skrjabini miyazakii</name>
    <dbReference type="NCBI Taxonomy" id="59628"/>
    <lineage>
        <taxon>Eukaryota</taxon>
        <taxon>Metazoa</taxon>
        <taxon>Spiralia</taxon>
        <taxon>Lophotrochozoa</taxon>
        <taxon>Platyhelminthes</taxon>
        <taxon>Trematoda</taxon>
        <taxon>Digenea</taxon>
        <taxon>Plagiorchiida</taxon>
        <taxon>Troglotremata</taxon>
        <taxon>Troglotrematidae</taxon>
        <taxon>Paragonimus</taxon>
    </lineage>
</organism>
<feature type="region of interest" description="Disordered" evidence="2">
    <location>
        <begin position="339"/>
        <end position="378"/>
    </location>
</feature>
<dbReference type="Gene3D" id="3.10.390.10">
    <property type="entry name" value="SAND domain-like"/>
    <property type="match status" value="1"/>
</dbReference>
<feature type="domain" description="c-SKI SMAD4-binding" evidence="3">
    <location>
        <begin position="399"/>
        <end position="494"/>
    </location>
</feature>
<feature type="region of interest" description="Disordered" evidence="2">
    <location>
        <begin position="774"/>
        <end position="845"/>
    </location>
</feature>
<dbReference type="PANTHER" id="PTHR10005">
    <property type="entry name" value="SKI ONCOGENE-RELATED"/>
    <property type="match status" value="1"/>
</dbReference>
<reference evidence="4" key="1">
    <citation type="submission" date="2019-07" db="EMBL/GenBank/DDBJ databases">
        <title>Annotation for the trematode Paragonimus miyazaki's.</title>
        <authorList>
            <person name="Choi Y.-J."/>
        </authorList>
    </citation>
    <scope>NUCLEOTIDE SEQUENCE</scope>
    <source>
        <strain evidence="4">Japan</strain>
    </source>
</reference>
<dbReference type="GO" id="GO:0030514">
    <property type="term" value="P:negative regulation of BMP signaling pathway"/>
    <property type="evidence" value="ECO:0007669"/>
    <property type="project" value="TreeGrafter"/>
</dbReference>
<dbReference type="InterPro" id="IPR023216">
    <property type="entry name" value="Tscrpt_reg_SKI_SnoN"/>
</dbReference>
<evidence type="ECO:0000313" key="5">
    <source>
        <dbReference type="Proteomes" id="UP000822476"/>
    </source>
</evidence>
<dbReference type="GO" id="GO:0005634">
    <property type="term" value="C:nucleus"/>
    <property type="evidence" value="ECO:0007669"/>
    <property type="project" value="TreeGrafter"/>
</dbReference>
<dbReference type="InterPro" id="IPR009061">
    <property type="entry name" value="DNA-bd_dom_put_sf"/>
</dbReference>
<dbReference type="Gene3D" id="3.10.260.20">
    <property type="entry name" value="Ski"/>
    <property type="match status" value="1"/>
</dbReference>
<evidence type="ECO:0000256" key="2">
    <source>
        <dbReference type="SAM" id="MobiDB-lite"/>
    </source>
</evidence>
<comment type="caution">
    <text evidence="4">The sequence shown here is derived from an EMBL/GenBank/DDBJ whole genome shotgun (WGS) entry which is preliminary data.</text>
</comment>
<feature type="compositionally biased region" description="Basic and acidic residues" evidence="2">
    <location>
        <begin position="1273"/>
        <end position="1283"/>
    </location>
</feature>
<gene>
    <name evidence="4" type="ORF">EG68_01536</name>
</gene>
<dbReference type="InterPro" id="IPR010919">
    <property type="entry name" value="SAND-like_dom_sf"/>
</dbReference>
<dbReference type="GO" id="GO:0005667">
    <property type="term" value="C:transcription regulator complex"/>
    <property type="evidence" value="ECO:0007669"/>
    <property type="project" value="TreeGrafter"/>
</dbReference>
<name>A0A8S9Z7G0_9TREM</name>
<dbReference type="GO" id="GO:0005737">
    <property type="term" value="C:cytoplasm"/>
    <property type="evidence" value="ECO:0007669"/>
    <property type="project" value="TreeGrafter"/>
</dbReference>
<evidence type="ECO:0000256" key="1">
    <source>
        <dbReference type="ARBA" id="ARBA00009513"/>
    </source>
</evidence>
<dbReference type="InterPro" id="IPR037000">
    <property type="entry name" value="Ski_DNA-bd_sf"/>
</dbReference>
<feature type="compositionally biased region" description="Basic residues" evidence="2">
    <location>
        <begin position="474"/>
        <end position="486"/>
    </location>
</feature>